<evidence type="ECO:0000256" key="1">
    <source>
        <dbReference type="SAM" id="MobiDB-lite"/>
    </source>
</evidence>
<proteinExistence type="predicted"/>
<evidence type="ECO:0000313" key="3">
    <source>
        <dbReference type="Proteomes" id="UP001341135"/>
    </source>
</evidence>
<evidence type="ECO:0000313" key="2">
    <source>
        <dbReference type="EMBL" id="BES82794.1"/>
    </source>
</evidence>
<dbReference type="EMBL" id="AP028907">
    <property type="protein sequence ID" value="BES82794.1"/>
    <property type="molecule type" value="Genomic_DNA"/>
</dbReference>
<dbReference type="Proteomes" id="UP001341135">
    <property type="component" value="Chromosome"/>
</dbReference>
<feature type="region of interest" description="Disordered" evidence="1">
    <location>
        <begin position="75"/>
        <end position="113"/>
    </location>
</feature>
<feature type="compositionally biased region" description="Basic and acidic residues" evidence="1">
    <location>
        <begin position="96"/>
        <end position="113"/>
    </location>
</feature>
<reference evidence="2 3" key="1">
    <citation type="submission" date="2023-09" db="EMBL/GenBank/DDBJ databases">
        <title>Pyrofollis japonicus gen. nov. sp. nov., a novel member of the family Pyrodictiaceae isolated from the Iheya North hydrothermal field.</title>
        <authorList>
            <person name="Miyazaki U."/>
            <person name="Sanari M."/>
            <person name="Tame A."/>
            <person name="Kitajima M."/>
            <person name="Okamoto A."/>
            <person name="Sawayama S."/>
            <person name="Miyazaki J."/>
            <person name="Takai K."/>
            <person name="Nakagawa S."/>
        </authorList>
    </citation>
    <scope>NUCLEOTIDE SEQUENCE [LARGE SCALE GENOMIC DNA]</scope>
    <source>
        <strain evidence="2 3">AV2</strain>
    </source>
</reference>
<organism evidence="2 3">
    <name type="scientific">Pyrodictium abyssi</name>
    <dbReference type="NCBI Taxonomy" id="54256"/>
    <lineage>
        <taxon>Archaea</taxon>
        <taxon>Thermoproteota</taxon>
        <taxon>Thermoprotei</taxon>
        <taxon>Desulfurococcales</taxon>
        <taxon>Pyrodictiaceae</taxon>
        <taxon>Pyrodictium</taxon>
    </lineage>
</organism>
<keyword evidence="3" id="KW-1185">Reference proteome</keyword>
<protein>
    <submittedName>
        <fullName evidence="2">Uncharacterized protein</fullName>
    </submittedName>
</protein>
<dbReference type="GeneID" id="89290365"/>
<name>A0ABM8J0H1_9CREN</name>
<sequence length="113" mass="12700">MVFLALPECEEPDRLLAALQAAEIMGALEVIETLLYNRDKLGLPEELVKALDETMVMLQEQLRALVWPASTATTYLEDGDQREDRDNDTGCYPGIRDNRGGEEDSGEHHVARR</sequence>
<dbReference type="RefSeq" id="WP_338250453.1">
    <property type="nucleotide sequence ID" value="NZ_AP028907.1"/>
</dbReference>
<accession>A0ABM8J0H1</accession>
<gene>
    <name evidence="2" type="ORF">PABY_23610</name>
</gene>